<evidence type="ECO:0000313" key="1">
    <source>
        <dbReference type="EMBL" id="MCS2159624.1"/>
    </source>
</evidence>
<protein>
    <recommendedName>
        <fullName evidence="3">WXG100 family type VII secretion target</fullName>
    </recommendedName>
</protein>
<dbReference type="EMBL" id="JALIGE010000061">
    <property type="protein sequence ID" value="MCS2159624.1"/>
    <property type="molecule type" value="Genomic_DNA"/>
</dbReference>
<keyword evidence="2" id="KW-1185">Reference proteome</keyword>
<sequence length="96" mass="9980">MTDQEEFETMLVNESSKTASLFVARAVTDLDALLGQGYASDNPAVLAQWLAVAGSQMVTLQQLHAAGGLAHQIERLGALADGIEASAAAAHAGRMQ</sequence>
<name>A0ABT2DVG3_9ENTR</name>
<reference evidence="1 2" key="1">
    <citation type="submission" date="2022-04" db="EMBL/GenBank/DDBJ databases">
        <title>Proposal of a three novel species of Scandinavium, Scandinavium hiltneri, Scandinavium manionii, Scandinavium tedordense.</title>
        <authorList>
            <person name="Maddock D.W."/>
            <person name="Brady C.L."/>
            <person name="Denman S."/>
            <person name="Arnold D."/>
        </authorList>
    </citation>
    <scope>NUCLEOTIDE SEQUENCE [LARGE SCALE GENOMIC DNA]</scope>
    <source>
        <strain evidence="1 2">H11S7</strain>
    </source>
</reference>
<dbReference type="RefSeq" id="WP_258986152.1">
    <property type="nucleotide sequence ID" value="NZ_JALIGE010000061.1"/>
</dbReference>
<comment type="caution">
    <text evidence="1">The sequence shown here is derived from an EMBL/GenBank/DDBJ whole genome shotgun (WGS) entry which is preliminary data.</text>
</comment>
<evidence type="ECO:0000313" key="2">
    <source>
        <dbReference type="Proteomes" id="UP001205357"/>
    </source>
</evidence>
<accession>A0ABT2DVG3</accession>
<proteinExistence type="predicted"/>
<gene>
    <name evidence="1" type="ORF">MUU47_00400</name>
</gene>
<organism evidence="1 2">
    <name type="scientific">Scandinavium hiltneri</name>
    <dbReference type="NCBI Taxonomy" id="2926519"/>
    <lineage>
        <taxon>Bacteria</taxon>
        <taxon>Pseudomonadati</taxon>
        <taxon>Pseudomonadota</taxon>
        <taxon>Gammaproteobacteria</taxon>
        <taxon>Enterobacterales</taxon>
        <taxon>Enterobacteriaceae</taxon>
        <taxon>Scandinavium</taxon>
    </lineage>
</organism>
<dbReference type="Proteomes" id="UP001205357">
    <property type="component" value="Unassembled WGS sequence"/>
</dbReference>
<evidence type="ECO:0008006" key="3">
    <source>
        <dbReference type="Google" id="ProtNLM"/>
    </source>
</evidence>